<evidence type="ECO:0000313" key="3">
    <source>
        <dbReference type="EMBL" id="KSZ57238.1"/>
    </source>
</evidence>
<dbReference type="InterPro" id="IPR052339">
    <property type="entry name" value="Fe-S_Maturation_MIP18"/>
</dbReference>
<name>A0A0V9UGX8_9NOCA</name>
<dbReference type="PANTHER" id="PTHR42831:SF1">
    <property type="entry name" value="FE-S PROTEIN MATURATION AUXILIARY FACTOR YITW"/>
    <property type="match status" value="1"/>
</dbReference>
<proteinExistence type="predicted"/>
<dbReference type="InterPro" id="IPR002744">
    <property type="entry name" value="MIP18-like"/>
</dbReference>
<gene>
    <name evidence="3" type="ORF">Z045_19205</name>
</gene>
<dbReference type="EMBL" id="AZXY01000010">
    <property type="protein sequence ID" value="KSZ57238.1"/>
    <property type="molecule type" value="Genomic_DNA"/>
</dbReference>
<dbReference type="PATRIC" id="fig|1441730.3.peg.4012"/>
<dbReference type="AlphaFoldDB" id="A0A0V9UGX8"/>
<protein>
    <submittedName>
        <fullName evidence="3">Metal-sulfur cluster biosynthetic enzyme</fullName>
    </submittedName>
</protein>
<evidence type="ECO:0000313" key="4">
    <source>
        <dbReference type="Proteomes" id="UP000053060"/>
    </source>
</evidence>
<reference evidence="3 4" key="2">
    <citation type="journal article" date="2016" name="Genome Announc.">
        <title>Draft Genome Sequence of a Versatile Hydrocarbon-Degrading Bacterium, Rhodococcus pyridinivorans Strain KG-16, Collected from Oil Fields in India.</title>
        <authorList>
            <person name="Aggarwal R.K."/>
            <person name="Dawar C."/>
            <person name="Phanindranath R."/>
            <person name="Mutnuri L."/>
            <person name="Dayal A.M."/>
        </authorList>
    </citation>
    <scope>NUCLEOTIDE SEQUENCE [LARGE SCALE GENOMIC DNA]</scope>
    <source>
        <strain evidence="3 4">KG-16</strain>
    </source>
</reference>
<dbReference type="PANTHER" id="PTHR42831">
    <property type="entry name" value="FE-S PROTEIN MATURATION AUXILIARY FACTOR YITW"/>
    <property type="match status" value="1"/>
</dbReference>
<evidence type="ECO:0000256" key="1">
    <source>
        <dbReference type="SAM" id="MobiDB-lite"/>
    </source>
</evidence>
<sequence length="139" mass="14814">MTEPAPGTVNTDENPTADAGADETSTLVAATAPPLDPGRLDELEEALRDVVDPELGINVVDLGLVYGISEVDETVTVDMTLTSAACPLTDVIEEQAKGALVRSGLCDELHINWVWMPPWGPDKITDDGREQLRALGFTV</sequence>
<dbReference type="Proteomes" id="UP000053060">
    <property type="component" value="Unassembled WGS sequence"/>
</dbReference>
<feature type="domain" description="MIP18 family-like" evidence="2">
    <location>
        <begin position="41"/>
        <end position="101"/>
    </location>
</feature>
<accession>A0A0V9UGX8</accession>
<dbReference type="Gene3D" id="3.30.300.130">
    <property type="entry name" value="Fe-S cluster assembly (FSCA)"/>
    <property type="match status" value="1"/>
</dbReference>
<feature type="region of interest" description="Disordered" evidence="1">
    <location>
        <begin position="1"/>
        <end position="22"/>
    </location>
</feature>
<comment type="caution">
    <text evidence="3">The sequence shown here is derived from an EMBL/GenBank/DDBJ whole genome shotgun (WGS) entry which is preliminary data.</text>
</comment>
<reference evidence="4" key="1">
    <citation type="submission" date="2015-01" db="EMBL/GenBank/DDBJ databases">
        <title>Draft genome sequence of Rhodococcus pyridinivorans strain KG-16, a hydrocarbon-degrading bacterium.</title>
        <authorList>
            <person name="Aggarwal R.K."/>
            <person name="Dawar C."/>
        </authorList>
    </citation>
    <scope>NUCLEOTIDE SEQUENCE [LARGE SCALE GENOMIC DNA]</scope>
    <source>
        <strain evidence="4">KG-16</strain>
    </source>
</reference>
<dbReference type="Pfam" id="PF01883">
    <property type="entry name" value="FeS_assembly_P"/>
    <property type="match status" value="1"/>
</dbReference>
<dbReference type="RefSeq" id="WP_060653262.1">
    <property type="nucleotide sequence ID" value="NZ_AZXY01000010.1"/>
</dbReference>
<dbReference type="SUPFAM" id="SSF117916">
    <property type="entry name" value="Fe-S cluster assembly (FSCA) domain-like"/>
    <property type="match status" value="1"/>
</dbReference>
<dbReference type="InterPro" id="IPR034904">
    <property type="entry name" value="FSCA_dom_sf"/>
</dbReference>
<organism evidence="3 4">
    <name type="scientific">Rhodococcus pyridinivorans KG-16</name>
    <dbReference type="NCBI Taxonomy" id="1441730"/>
    <lineage>
        <taxon>Bacteria</taxon>
        <taxon>Bacillati</taxon>
        <taxon>Actinomycetota</taxon>
        <taxon>Actinomycetes</taxon>
        <taxon>Mycobacteriales</taxon>
        <taxon>Nocardiaceae</taxon>
        <taxon>Rhodococcus</taxon>
    </lineage>
</organism>
<evidence type="ECO:0000259" key="2">
    <source>
        <dbReference type="Pfam" id="PF01883"/>
    </source>
</evidence>